<name>A0ABQ9ILI2_9NEOP</name>
<sequence length="124" mass="13893">MKAIMEFFNSHNPLNTCSSGLGNVLSGISNSENIVTAEKADIIGRNIQDKLTGKLYKNVTMFQSDQEVTVKVLKMGIIIADETHHIDTRLLTQRMLVCLYLENASKDAKEIIQLRTVYHATLII</sequence>
<protein>
    <submittedName>
        <fullName evidence="1">Uncharacterized protein</fullName>
    </submittedName>
</protein>
<gene>
    <name evidence="1" type="ORF">PR048_002653</name>
</gene>
<evidence type="ECO:0000313" key="2">
    <source>
        <dbReference type="Proteomes" id="UP001159363"/>
    </source>
</evidence>
<proteinExistence type="predicted"/>
<accession>A0ABQ9ILI2</accession>
<keyword evidence="2" id="KW-1185">Reference proteome</keyword>
<evidence type="ECO:0000313" key="1">
    <source>
        <dbReference type="EMBL" id="KAJ8897307.1"/>
    </source>
</evidence>
<comment type="caution">
    <text evidence="1">The sequence shown here is derived from an EMBL/GenBank/DDBJ whole genome shotgun (WGS) entry which is preliminary data.</text>
</comment>
<reference evidence="1 2" key="1">
    <citation type="submission" date="2023-02" db="EMBL/GenBank/DDBJ databases">
        <title>LHISI_Scaffold_Assembly.</title>
        <authorList>
            <person name="Stuart O.P."/>
            <person name="Cleave R."/>
            <person name="Magrath M.J.L."/>
            <person name="Mikheyev A.S."/>
        </authorList>
    </citation>
    <scope>NUCLEOTIDE SEQUENCE [LARGE SCALE GENOMIC DNA]</scope>
    <source>
        <strain evidence="1">Daus_M_001</strain>
        <tissue evidence="1">Leg muscle</tissue>
    </source>
</reference>
<organism evidence="1 2">
    <name type="scientific">Dryococelus australis</name>
    <dbReference type="NCBI Taxonomy" id="614101"/>
    <lineage>
        <taxon>Eukaryota</taxon>
        <taxon>Metazoa</taxon>
        <taxon>Ecdysozoa</taxon>
        <taxon>Arthropoda</taxon>
        <taxon>Hexapoda</taxon>
        <taxon>Insecta</taxon>
        <taxon>Pterygota</taxon>
        <taxon>Neoptera</taxon>
        <taxon>Polyneoptera</taxon>
        <taxon>Phasmatodea</taxon>
        <taxon>Verophasmatodea</taxon>
        <taxon>Anareolatae</taxon>
        <taxon>Phasmatidae</taxon>
        <taxon>Eurycanthinae</taxon>
        <taxon>Dryococelus</taxon>
    </lineage>
</organism>
<dbReference type="Proteomes" id="UP001159363">
    <property type="component" value="Chromosome 1"/>
</dbReference>
<dbReference type="EMBL" id="JARBHB010000001">
    <property type="protein sequence ID" value="KAJ8897307.1"/>
    <property type="molecule type" value="Genomic_DNA"/>
</dbReference>